<feature type="region of interest" description="Disordered" evidence="1">
    <location>
        <begin position="278"/>
        <end position="312"/>
    </location>
</feature>
<dbReference type="RefSeq" id="XP_016452289.1">
    <property type="nucleotide sequence ID" value="XM_016596803.1"/>
</dbReference>
<dbReference type="PaxDb" id="4097-A0A1S3YJ77"/>
<name>A0A1S3YJ77_TOBAC</name>
<evidence type="ECO:0000256" key="1">
    <source>
        <dbReference type="SAM" id="MobiDB-lite"/>
    </source>
</evidence>
<dbReference type="AlphaFoldDB" id="A0A1S3YJ77"/>
<gene>
    <name evidence="3" type="primary">LOC107776861</name>
</gene>
<reference evidence="3" key="1">
    <citation type="submission" date="2025-08" db="UniProtKB">
        <authorList>
            <consortium name="RefSeq"/>
        </authorList>
    </citation>
    <scope>IDENTIFICATION</scope>
</reference>
<dbReference type="KEGG" id="nta:107776861"/>
<dbReference type="OrthoDB" id="1850589at2759"/>
<evidence type="ECO:0000313" key="3">
    <source>
        <dbReference type="RefSeq" id="XP_016452289.1"/>
    </source>
</evidence>
<organism evidence="3">
    <name type="scientific">Nicotiana tabacum</name>
    <name type="common">Common tobacco</name>
    <dbReference type="NCBI Taxonomy" id="4097"/>
    <lineage>
        <taxon>Eukaryota</taxon>
        <taxon>Viridiplantae</taxon>
        <taxon>Streptophyta</taxon>
        <taxon>Embryophyta</taxon>
        <taxon>Tracheophyta</taxon>
        <taxon>Spermatophyta</taxon>
        <taxon>Magnoliopsida</taxon>
        <taxon>eudicotyledons</taxon>
        <taxon>Gunneridae</taxon>
        <taxon>Pentapetalae</taxon>
        <taxon>asterids</taxon>
        <taxon>lamiids</taxon>
        <taxon>Solanales</taxon>
        <taxon>Solanaceae</taxon>
        <taxon>Nicotianoideae</taxon>
        <taxon>Nicotianeae</taxon>
        <taxon>Nicotiana</taxon>
    </lineage>
</organism>
<dbReference type="STRING" id="4097.A0A1S3YJ77"/>
<protein>
    <recommendedName>
        <fullName evidence="2">DUF7086 domain-containing protein</fullName>
    </recommendedName>
</protein>
<feature type="compositionally biased region" description="Basic and acidic residues" evidence="1">
    <location>
        <begin position="280"/>
        <end position="292"/>
    </location>
</feature>
<proteinExistence type="predicted"/>
<sequence length="312" mass="35239">MDNLSLSSLKELDHEDELLLTLSLSPMAAMDSTTPPFSLPLNFVIPPPPPSPTLLYGCDVNIEENIAESNVTLVYDQMNEPSGGARVRVGLTARTRRKSTPSLKEGESEAITPPYPWATSKRAIVHTLEYLISNGIIVISGEVQCKKCEQQYQIQYDLQEKFKEIATFILKTKSFMRDRAPISWMNPNLPNCKYCNQNNCVKPVISEKKSSINWLFLLLGQMIGCCKLDALKYFCMHTKNHRTGAKDRLVYLTYLELSETGLIYCMTDGNRQNIRLQNSRARDSRIDPDSEQARGNINEPINGRPKYSQPVG</sequence>
<dbReference type="PANTHER" id="PTHR34272">
    <property type="entry name" value="EXPRESSED PROTEIN"/>
    <property type="match status" value="1"/>
</dbReference>
<dbReference type="PANTHER" id="PTHR34272:SF7">
    <property type="match status" value="1"/>
</dbReference>
<evidence type="ECO:0000259" key="2">
    <source>
        <dbReference type="Pfam" id="PF23324"/>
    </source>
</evidence>
<dbReference type="Pfam" id="PF23324">
    <property type="entry name" value="DUF7086"/>
    <property type="match status" value="1"/>
</dbReference>
<accession>A0A1S3YJ77</accession>
<dbReference type="InterPro" id="IPR055513">
    <property type="entry name" value="DUF7086"/>
</dbReference>
<feature type="domain" description="DUF7086" evidence="2">
    <location>
        <begin position="128"/>
        <end position="258"/>
    </location>
</feature>